<dbReference type="PANTHER" id="PTHR38593:SF1">
    <property type="entry name" value="BLR2558 PROTEIN"/>
    <property type="match status" value="1"/>
</dbReference>
<feature type="chain" id="PRO_5015755208" description="DUF4142 domain-containing protein" evidence="1">
    <location>
        <begin position="21"/>
        <end position="179"/>
    </location>
</feature>
<dbReference type="OrthoDB" id="883203at2"/>
<organism evidence="3 4">
    <name type="scientific">Adhaeribacter arboris</name>
    <dbReference type="NCBI Taxonomy" id="2072846"/>
    <lineage>
        <taxon>Bacteria</taxon>
        <taxon>Pseudomonadati</taxon>
        <taxon>Bacteroidota</taxon>
        <taxon>Cytophagia</taxon>
        <taxon>Cytophagales</taxon>
        <taxon>Hymenobacteraceae</taxon>
        <taxon>Adhaeribacter</taxon>
    </lineage>
</organism>
<reference evidence="3 4" key="1">
    <citation type="submission" date="2018-03" db="EMBL/GenBank/DDBJ databases">
        <title>Adhaeribacter sp. HMF7605 Genome sequencing and assembly.</title>
        <authorList>
            <person name="Kang H."/>
            <person name="Kang J."/>
            <person name="Cha I."/>
            <person name="Kim H."/>
            <person name="Joh K."/>
        </authorList>
    </citation>
    <scope>NUCLEOTIDE SEQUENCE [LARGE SCALE GENOMIC DNA]</scope>
    <source>
        <strain evidence="3 4">HMF7605</strain>
    </source>
</reference>
<name>A0A2T2YLA9_9BACT</name>
<evidence type="ECO:0000256" key="1">
    <source>
        <dbReference type="SAM" id="SignalP"/>
    </source>
</evidence>
<comment type="caution">
    <text evidence="3">The sequence shown here is derived from an EMBL/GenBank/DDBJ whole genome shotgun (WGS) entry which is preliminary data.</text>
</comment>
<dbReference type="Proteomes" id="UP000240357">
    <property type="component" value="Unassembled WGS sequence"/>
</dbReference>
<gene>
    <name evidence="3" type="ORF">AHMF7605_23795</name>
</gene>
<sequence>MKKVQVKIWLLFMLLGTAFAVVSCEDENLNENSRRLTETDFVVLAANSDLFEIQTGRMASIKSSVTEVRDLGQHLVTDHTTSSNELKNLAELKKITIPDSLSEDKRVHRMRLSGLSGTAFDKDFVNTQIMAHDEAISLYEEAARELQDPDLKAFATKTLPQLRLHREHAVMVKAKTDTL</sequence>
<evidence type="ECO:0000313" key="3">
    <source>
        <dbReference type="EMBL" id="PSR56303.1"/>
    </source>
</evidence>
<feature type="domain" description="DUF4142" evidence="2">
    <location>
        <begin position="37"/>
        <end position="170"/>
    </location>
</feature>
<dbReference type="InterPro" id="IPR012347">
    <property type="entry name" value="Ferritin-like"/>
</dbReference>
<keyword evidence="1" id="KW-0732">Signal</keyword>
<dbReference type="PROSITE" id="PS51257">
    <property type="entry name" value="PROKAR_LIPOPROTEIN"/>
    <property type="match status" value="1"/>
</dbReference>
<dbReference type="Gene3D" id="1.20.1260.10">
    <property type="match status" value="1"/>
</dbReference>
<proteinExistence type="predicted"/>
<keyword evidence="4" id="KW-1185">Reference proteome</keyword>
<evidence type="ECO:0000313" key="4">
    <source>
        <dbReference type="Proteomes" id="UP000240357"/>
    </source>
</evidence>
<accession>A0A2T2YLA9</accession>
<dbReference type="EMBL" id="PYFT01000001">
    <property type="protein sequence ID" value="PSR56303.1"/>
    <property type="molecule type" value="Genomic_DNA"/>
</dbReference>
<dbReference type="PANTHER" id="PTHR38593">
    <property type="entry name" value="BLR2558 PROTEIN"/>
    <property type="match status" value="1"/>
</dbReference>
<dbReference type="RefSeq" id="WP_106932481.1">
    <property type="nucleotide sequence ID" value="NZ_PYFT01000001.1"/>
</dbReference>
<dbReference type="Pfam" id="PF13628">
    <property type="entry name" value="DUF4142"/>
    <property type="match status" value="1"/>
</dbReference>
<feature type="signal peptide" evidence="1">
    <location>
        <begin position="1"/>
        <end position="20"/>
    </location>
</feature>
<protein>
    <recommendedName>
        <fullName evidence="2">DUF4142 domain-containing protein</fullName>
    </recommendedName>
</protein>
<evidence type="ECO:0000259" key="2">
    <source>
        <dbReference type="Pfam" id="PF13628"/>
    </source>
</evidence>
<dbReference type="AlphaFoldDB" id="A0A2T2YLA9"/>
<dbReference type="InterPro" id="IPR025419">
    <property type="entry name" value="DUF4142"/>
</dbReference>